<dbReference type="InterPro" id="IPR001202">
    <property type="entry name" value="WW_dom"/>
</dbReference>
<evidence type="ECO:0000259" key="5">
    <source>
        <dbReference type="PROSITE" id="PS50020"/>
    </source>
</evidence>
<dbReference type="InterPro" id="IPR008144">
    <property type="entry name" value="Guanylate_kin-like_dom"/>
</dbReference>
<feature type="compositionally biased region" description="Gly residues" evidence="4">
    <location>
        <begin position="219"/>
        <end position="230"/>
    </location>
</feature>
<dbReference type="EMBL" id="JACVVK020000019">
    <property type="protein sequence ID" value="KAK7503620.1"/>
    <property type="molecule type" value="Genomic_DNA"/>
</dbReference>
<gene>
    <name evidence="7" type="ORF">BaRGS_00005159</name>
</gene>
<dbReference type="AlphaFoldDB" id="A0ABD0LVU8"/>
<dbReference type="SUPFAM" id="SSF51045">
    <property type="entry name" value="WW domain"/>
    <property type="match status" value="1"/>
</dbReference>
<name>A0ABD0LVU8_9CAEN</name>
<dbReference type="InterPro" id="IPR020590">
    <property type="entry name" value="Guanylate_kinase_CS"/>
</dbReference>
<proteinExistence type="predicted"/>
<dbReference type="PROSITE" id="PS50052">
    <property type="entry name" value="GUANYLATE_KINASE_2"/>
    <property type="match status" value="1"/>
</dbReference>
<dbReference type="FunFam" id="2.20.70.10:FF:000034">
    <property type="entry name" value="syntaxin-binding protein 4 isoform X1"/>
    <property type="match status" value="1"/>
</dbReference>
<evidence type="ECO:0000256" key="1">
    <source>
        <dbReference type="ARBA" id="ARBA00004170"/>
    </source>
</evidence>
<keyword evidence="2" id="KW-0677">Repeat</keyword>
<dbReference type="PROSITE" id="PS50020">
    <property type="entry name" value="WW_DOMAIN_2"/>
    <property type="match status" value="1"/>
</dbReference>
<dbReference type="Proteomes" id="UP001519460">
    <property type="component" value="Unassembled WGS sequence"/>
</dbReference>
<keyword evidence="3" id="KW-0472">Membrane</keyword>
<dbReference type="PANTHER" id="PTHR10316:SF40">
    <property type="entry name" value="LD27118P"/>
    <property type="match status" value="1"/>
</dbReference>
<feature type="domain" description="Guanylate kinase-like" evidence="6">
    <location>
        <begin position="106"/>
        <end position="199"/>
    </location>
</feature>
<evidence type="ECO:0000256" key="2">
    <source>
        <dbReference type="ARBA" id="ARBA00022737"/>
    </source>
</evidence>
<dbReference type="InterPro" id="IPR008145">
    <property type="entry name" value="GK/Ca_channel_bsu"/>
</dbReference>
<dbReference type="PROSITE" id="PS00856">
    <property type="entry name" value="GUANYLATE_KINASE_1"/>
    <property type="match status" value="1"/>
</dbReference>
<protein>
    <submittedName>
        <fullName evidence="7">Uncharacterized protein</fullName>
    </submittedName>
</protein>
<dbReference type="Pfam" id="PF00397">
    <property type="entry name" value="WW"/>
    <property type="match status" value="1"/>
</dbReference>
<comment type="subcellular location">
    <subcellularLocation>
        <location evidence="1">Membrane</location>
        <topology evidence="1">Peripheral membrane protein</topology>
    </subcellularLocation>
</comment>
<feature type="domain" description="WW" evidence="5">
    <location>
        <begin position="270"/>
        <end position="303"/>
    </location>
</feature>
<evidence type="ECO:0000259" key="6">
    <source>
        <dbReference type="PROSITE" id="PS50052"/>
    </source>
</evidence>
<feature type="compositionally biased region" description="Pro residues" evidence="4">
    <location>
        <begin position="1"/>
        <end position="15"/>
    </location>
</feature>
<feature type="region of interest" description="Disordered" evidence="4">
    <location>
        <begin position="1"/>
        <end position="24"/>
    </location>
</feature>
<dbReference type="FunFam" id="3.30.63.10:FF:000003">
    <property type="entry name" value="Membrane-associated guanylate kinase, WW and PDZ domain-containing protein 3 isoform 1"/>
    <property type="match status" value="1"/>
</dbReference>
<sequence length="468" mass="52299">MIRNKPAPPPKGPPPKPKREPRHWSQQIQETVASASHEENLSITLKGGADIGQFVYLGSVDHDKISYHGEKLYTDDILLEVQGQKVSGYTLRDATVWLKQVSQNGAPVMIKTVRPGVLTKDLRQYLGTRFPKGSVDHDLQQTIRDNLYMRTVPCTTRQPRPGEVNGVDYNFLTLEEFAVLEKSGELLESGIFDGNHYGTPKPPKEPAGALVRRSNSTGLPGGQAKLGGGGQRKRTQSGSEVPTDSFEDEYVQPFTRKKSLERAHSSSNLGPLPPNWEMAYTEDGHPYFIDHVTETTHWLDPRLAHLQKQGGEECDDDVVEIPITGEAKCRLENIEGSKRRSIVVDGVRPFVVTEIKGGYEEIPDFKFSTAAARHSPRTGLFWANAVSQLSRGCHRGQEREEKEEIKVKALHLKHCEMCPQMTGMRGRLLLTKLTRTTGQKQRLERSELQGRREFGSAFCKRGKDAVAS</sequence>
<comment type="caution">
    <text evidence="7">The sequence shown here is derived from an EMBL/GenBank/DDBJ whole genome shotgun (WGS) entry which is preliminary data.</text>
</comment>
<dbReference type="SUPFAM" id="SSF52540">
    <property type="entry name" value="P-loop containing nucleoside triphosphate hydrolases"/>
    <property type="match status" value="1"/>
</dbReference>
<reference evidence="7 8" key="1">
    <citation type="journal article" date="2023" name="Sci. Data">
        <title>Genome assembly of the Korean intertidal mud-creeper Batillaria attramentaria.</title>
        <authorList>
            <person name="Patra A.K."/>
            <person name="Ho P.T."/>
            <person name="Jun S."/>
            <person name="Lee S.J."/>
            <person name="Kim Y."/>
            <person name="Won Y.J."/>
        </authorList>
    </citation>
    <scope>NUCLEOTIDE SEQUENCE [LARGE SCALE GENOMIC DNA]</scope>
    <source>
        <strain evidence="7">Wonlab-2016</strain>
    </source>
</reference>
<dbReference type="InterPro" id="IPR036034">
    <property type="entry name" value="PDZ_sf"/>
</dbReference>
<dbReference type="SUPFAM" id="SSF50156">
    <property type="entry name" value="PDZ domain-like"/>
    <property type="match status" value="1"/>
</dbReference>
<dbReference type="CDD" id="cd00201">
    <property type="entry name" value="WW"/>
    <property type="match status" value="1"/>
</dbReference>
<accession>A0ABD0LVU8</accession>
<evidence type="ECO:0000313" key="7">
    <source>
        <dbReference type="EMBL" id="KAK7503620.1"/>
    </source>
</evidence>
<organism evidence="7 8">
    <name type="scientific">Batillaria attramentaria</name>
    <dbReference type="NCBI Taxonomy" id="370345"/>
    <lineage>
        <taxon>Eukaryota</taxon>
        <taxon>Metazoa</taxon>
        <taxon>Spiralia</taxon>
        <taxon>Lophotrochozoa</taxon>
        <taxon>Mollusca</taxon>
        <taxon>Gastropoda</taxon>
        <taxon>Caenogastropoda</taxon>
        <taxon>Sorbeoconcha</taxon>
        <taxon>Cerithioidea</taxon>
        <taxon>Batillariidae</taxon>
        <taxon>Batillaria</taxon>
    </lineage>
</organism>
<evidence type="ECO:0000313" key="8">
    <source>
        <dbReference type="Proteomes" id="UP001519460"/>
    </source>
</evidence>
<dbReference type="Pfam" id="PF00625">
    <property type="entry name" value="Guanylate_kin"/>
    <property type="match status" value="1"/>
</dbReference>
<dbReference type="InterPro" id="IPR027417">
    <property type="entry name" value="P-loop_NTPase"/>
</dbReference>
<dbReference type="GO" id="GO:0016020">
    <property type="term" value="C:membrane"/>
    <property type="evidence" value="ECO:0007669"/>
    <property type="project" value="UniProtKB-SubCell"/>
</dbReference>
<dbReference type="InterPro" id="IPR036020">
    <property type="entry name" value="WW_dom_sf"/>
</dbReference>
<evidence type="ECO:0000256" key="4">
    <source>
        <dbReference type="SAM" id="MobiDB-lite"/>
    </source>
</evidence>
<evidence type="ECO:0000256" key="3">
    <source>
        <dbReference type="ARBA" id="ARBA00023136"/>
    </source>
</evidence>
<dbReference type="PANTHER" id="PTHR10316">
    <property type="entry name" value="MEMBRANE ASSOCIATED GUANYLATE KINASE-RELATED"/>
    <property type="match status" value="1"/>
</dbReference>
<dbReference type="SMART" id="SM00072">
    <property type="entry name" value="GuKc"/>
    <property type="match status" value="1"/>
</dbReference>
<dbReference type="Gene3D" id="2.30.42.10">
    <property type="match status" value="1"/>
</dbReference>
<dbReference type="Gene3D" id="2.20.70.10">
    <property type="match status" value="1"/>
</dbReference>
<feature type="region of interest" description="Disordered" evidence="4">
    <location>
        <begin position="196"/>
        <end position="248"/>
    </location>
</feature>
<dbReference type="SMART" id="SM00456">
    <property type="entry name" value="WW"/>
    <property type="match status" value="1"/>
</dbReference>
<keyword evidence="8" id="KW-1185">Reference proteome</keyword>
<dbReference type="Gene3D" id="3.30.63.10">
    <property type="entry name" value="Guanylate Kinase phosphate binding domain"/>
    <property type="match status" value="1"/>
</dbReference>